<evidence type="ECO:0000313" key="8">
    <source>
        <dbReference type="Proteomes" id="UP000256645"/>
    </source>
</evidence>
<dbReference type="GO" id="GO:0008270">
    <property type="term" value="F:zinc ion binding"/>
    <property type="evidence" value="ECO:0007669"/>
    <property type="project" value="UniProtKB-KW"/>
</dbReference>
<dbReference type="OrthoDB" id="3512845at2759"/>
<keyword evidence="8" id="KW-1185">Reference proteome</keyword>
<keyword evidence="3 4" id="KW-0862">Zinc</keyword>
<evidence type="ECO:0000256" key="1">
    <source>
        <dbReference type="ARBA" id="ARBA00022723"/>
    </source>
</evidence>
<dbReference type="PROSITE" id="PS50103">
    <property type="entry name" value="ZF_C3H1"/>
    <property type="match status" value="1"/>
</dbReference>
<dbReference type="InterPro" id="IPR057683">
    <property type="entry name" value="DUF7923"/>
</dbReference>
<sequence length="450" mass="49663">MTTPREYFEHRAEQLKAYRDAESSLIADMLGYYSELEKKLLDENALLRTQNENLQLDLQDSHSTRRELQKQSNLAAQVVQSAKVEINMLQNRNPYVIALIDGDGVIFNSSFVSQGIEGGKKAANVLRNLVLEQCHDTELTEEIEVIAKVCTNITGLISAFTRDGGHESAVAFKDFTLGFTQGKASFDFVDVGPGKERADSKIKALTRWNIRNHNCKQVLLGISHDAGYAPFLDEIGEKHKITIIKGPPTVPELIATGVQILDFSELFRAEKLINRLSNGSNNTAVTASTWAGITSATPPPAVINIKSSVKTSSAKASPVLVSAMPAWSPGPRGLDEPLKQDLNVLDKVKNRTGNDKLCNNYFLRGYCPKGDGCNFVHDHDITSAEMTAIAYLTRLNPCTNQQYCEDDKCIYGHHCPSVSNGECKAYGCRFTKDQHPPGTFIRRPKGGAWE</sequence>
<dbReference type="Pfam" id="PF25542">
    <property type="entry name" value="zf-CCCH_12"/>
    <property type="match status" value="1"/>
</dbReference>
<feature type="domain" description="C3H1-type" evidence="6">
    <location>
        <begin position="352"/>
        <end position="380"/>
    </location>
</feature>
<gene>
    <name evidence="7" type="ORF">BP6252_00981</name>
</gene>
<dbReference type="Gene3D" id="4.10.1000.10">
    <property type="entry name" value="Zinc finger, CCCH-type"/>
    <property type="match status" value="1"/>
</dbReference>
<evidence type="ECO:0000256" key="4">
    <source>
        <dbReference type="PROSITE-ProRule" id="PRU00723"/>
    </source>
</evidence>
<keyword evidence="5" id="KW-0175">Coiled coil</keyword>
<organism evidence="7 8">
    <name type="scientific">Coleophoma cylindrospora</name>
    <dbReference type="NCBI Taxonomy" id="1849047"/>
    <lineage>
        <taxon>Eukaryota</taxon>
        <taxon>Fungi</taxon>
        <taxon>Dikarya</taxon>
        <taxon>Ascomycota</taxon>
        <taxon>Pezizomycotina</taxon>
        <taxon>Leotiomycetes</taxon>
        <taxon>Helotiales</taxon>
        <taxon>Dermateaceae</taxon>
        <taxon>Coleophoma</taxon>
    </lineage>
</organism>
<keyword evidence="2 4" id="KW-0863">Zinc-finger</keyword>
<dbReference type="PANTHER" id="PTHR37543:SF1">
    <property type="entry name" value="CCCH ZINC FINGER DNA BINDING PROTEIN (AFU_ORTHOLOGUE AFUA_5G12760)"/>
    <property type="match status" value="1"/>
</dbReference>
<evidence type="ECO:0000256" key="5">
    <source>
        <dbReference type="SAM" id="Coils"/>
    </source>
</evidence>
<evidence type="ECO:0000256" key="2">
    <source>
        <dbReference type="ARBA" id="ARBA00022771"/>
    </source>
</evidence>
<evidence type="ECO:0000259" key="6">
    <source>
        <dbReference type="PROSITE" id="PS50103"/>
    </source>
</evidence>
<dbReference type="Pfam" id="PF25543">
    <property type="entry name" value="zf-CCCH_tandem"/>
    <property type="match status" value="1"/>
</dbReference>
<dbReference type="Pfam" id="PF25540">
    <property type="entry name" value="DUF7923"/>
    <property type="match status" value="1"/>
</dbReference>
<dbReference type="InterPro" id="IPR000571">
    <property type="entry name" value="Znf_CCCH"/>
</dbReference>
<dbReference type="STRING" id="1849047.A0A3D8SRK6"/>
<dbReference type="SUPFAM" id="SSF90229">
    <property type="entry name" value="CCCH zinc finger"/>
    <property type="match status" value="1"/>
</dbReference>
<feature type="zinc finger region" description="C3H1-type" evidence="4">
    <location>
        <begin position="352"/>
        <end position="380"/>
    </location>
</feature>
<name>A0A3D8SRK6_9HELO</name>
<dbReference type="InterPro" id="IPR057654">
    <property type="entry name" value="Znf-CCCH_tandem"/>
</dbReference>
<proteinExistence type="predicted"/>
<evidence type="ECO:0000313" key="7">
    <source>
        <dbReference type="EMBL" id="RDW88949.1"/>
    </source>
</evidence>
<dbReference type="SMART" id="SM00356">
    <property type="entry name" value="ZnF_C3H1"/>
    <property type="match status" value="1"/>
</dbReference>
<protein>
    <recommendedName>
        <fullName evidence="6">C3H1-type domain-containing protein</fullName>
    </recommendedName>
</protein>
<keyword evidence="1 4" id="KW-0479">Metal-binding</keyword>
<dbReference type="Proteomes" id="UP000256645">
    <property type="component" value="Unassembled WGS sequence"/>
</dbReference>
<dbReference type="EMBL" id="PDLM01000001">
    <property type="protein sequence ID" value="RDW88949.1"/>
    <property type="molecule type" value="Genomic_DNA"/>
</dbReference>
<reference evidence="7 8" key="1">
    <citation type="journal article" date="2018" name="IMA Fungus">
        <title>IMA Genome-F 9: Draft genome sequence of Annulohypoxylon stygium, Aspergillus mulundensis, Berkeleyomyces basicola (syn. Thielaviopsis basicola), Ceratocystis smalleyi, two Cercospora beticola strains, Coleophoma cylindrospora, Fusarium fracticaudum, Phialophora cf. hyalina, and Morchella septimelata.</title>
        <authorList>
            <person name="Wingfield B.D."/>
            <person name="Bills G.F."/>
            <person name="Dong Y."/>
            <person name="Huang W."/>
            <person name="Nel W.J."/>
            <person name="Swalarsk-Parry B.S."/>
            <person name="Vaghefi N."/>
            <person name="Wilken P.M."/>
            <person name="An Z."/>
            <person name="de Beer Z.W."/>
            <person name="De Vos L."/>
            <person name="Chen L."/>
            <person name="Duong T.A."/>
            <person name="Gao Y."/>
            <person name="Hammerbacher A."/>
            <person name="Kikkert J.R."/>
            <person name="Li Y."/>
            <person name="Li H."/>
            <person name="Li K."/>
            <person name="Li Q."/>
            <person name="Liu X."/>
            <person name="Ma X."/>
            <person name="Naidoo K."/>
            <person name="Pethybridge S.J."/>
            <person name="Sun J."/>
            <person name="Steenkamp E.T."/>
            <person name="van der Nest M.A."/>
            <person name="van Wyk S."/>
            <person name="Wingfield M.J."/>
            <person name="Xiong C."/>
            <person name="Yue Q."/>
            <person name="Zhang X."/>
        </authorList>
    </citation>
    <scope>NUCLEOTIDE SEQUENCE [LARGE SCALE GENOMIC DNA]</scope>
    <source>
        <strain evidence="7 8">BP6252</strain>
    </source>
</reference>
<dbReference type="PANTHER" id="PTHR37543">
    <property type="entry name" value="CCCH ZINC FINGER DNA BINDING PROTEIN (AFU_ORTHOLOGUE AFUA_5G12760)"/>
    <property type="match status" value="1"/>
</dbReference>
<accession>A0A3D8SRK6</accession>
<dbReference type="InterPro" id="IPR036855">
    <property type="entry name" value="Znf_CCCH_sf"/>
</dbReference>
<feature type="coiled-coil region" evidence="5">
    <location>
        <begin position="33"/>
        <end position="71"/>
    </location>
</feature>
<evidence type="ECO:0000256" key="3">
    <source>
        <dbReference type="ARBA" id="ARBA00022833"/>
    </source>
</evidence>
<comment type="caution">
    <text evidence="7">The sequence shown here is derived from an EMBL/GenBank/DDBJ whole genome shotgun (WGS) entry which is preliminary data.</text>
</comment>
<dbReference type="AlphaFoldDB" id="A0A3D8SRK6"/>